<name>A0A1N7J6R3_9BACI</name>
<accession>A0A1N7J6R3</accession>
<feature type="region of interest" description="Disordered" evidence="2">
    <location>
        <begin position="343"/>
        <end position="389"/>
    </location>
</feature>
<dbReference type="RefSeq" id="WP_076558127.1">
    <property type="nucleotide sequence ID" value="NZ_FTOC01000004.1"/>
</dbReference>
<gene>
    <name evidence="3" type="ORF">SAMN05421687_10417</name>
</gene>
<dbReference type="SUPFAM" id="SSF52540">
    <property type="entry name" value="P-loop containing nucleoside triphosphate hydrolases"/>
    <property type="match status" value="1"/>
</dbReference>
<dbReference type="Gene3D" id="3.40.50.300">
    <property type="entry name" value="P-loop containing nucleotide triphosphate hydrolases"/>
    <property type="match status" value="2"/>
</dbReference>
<dbReference type="InterPro" id="IPR027417">
    <property type="entry name" value="P-loop_NTPase"/>
</dbReference>
<evidence type="ECO:0000256" key="1">
    <source>
        <dbReference type="SAM" id="Coils"/>
    </source>
</evidence>
<dbReference type="EMBL" id="FTOC01000004">
    <property type="protein sequence ID" value="SIS44926.1"/>
    <property type="molecule type" value="Genomic_DNA"/>
</dbReference>
<dbReference type="InterPro" id="IPR013496">
    <property type="entry name" value="CHP02680"/>
</dbReference>
<feature type="coiled-coil region" evidence="1">
    <location>
        <begin position="433"/>
        <end position="477"/>
    </location>
</feature>
<proteinExistence type="predicted"/>
<dbReference type="STRING" id="570947.SAMN05421687_10417"/>
<feature type="compositionally biased region" description="Basic and acidic residues" evidence="2">
    <location>
        <begin position="343"/>
        <end position="383"/>
    </location>
</feature>
<feature type="coiled-coil region" evidence="1">
    <location>
        <begin position="723"/>
        <end position="937"/>
    </location>
</feature>
<dbReference type="Pfam" id="PF13558">
    <property type="entry name" value="SbcC_Walker_B"/>
    <property type="match status" value="1"/>
</dbReference>
<keyword evidence="1" id="KW-0175">Coiled coil</keyword>
<evidence type="ECO:0000313" key="4">
    <source>
        <dbReference type="Proteomes" id="UP000187608"/>
    </source>
</evidence>
<protein>
    <submittedName>
        <fullName evidence="3">TIGR02680 family protein</fullName>
    </submittedName>
</protein>
<evidence type="ECO:0000313" key="3">
    <source>
        <dbReference type="EMBL" id="SIS44926.1"/>
    </source>
</evidence>
<dbReference type="NCBIfam" id="TIGR02680">
    <property type="entry name" value="TIGR02680 family protein"/>
    <property type="match status" value="1"/>
</dbReference>
<reference evidence="4" key="1">
    <citation type="submission" date="2017-01" db="EMBL/GenBank/DDBJ databases">
        <authorList>
            <person name="Varghese N."/>
            <person name="Submissions S."/>
        </authorList>
    </citation>
    <scope>NUCLEOTIDE SEQUENCE [LARGE SCALE GENOMIC DNA]</scope>
    <source>
        <strain evidence="4">DSM 23127</strain>
    </source>
</reference>
<keyword evidence="4" id="KW-1185">Reference proteome</keyword>
<dbReference type="OrthoDB" id="9776649at2"/>
<sequence length="1359" mass="161432">MAEKMNKWKMRRAGLLNFWYYDYEVFDFSDGKLLLRGSNGSGKSVTMQSFLPVLLDGKKTPDRLDPFGSKARRMEDYLLGEKEVVDRDERTGYLFIEYEREDTGQYITTGIGLQAKRQKPLKSWGFAITDNRRIGEDFELFKMEKGEKIPLSRIELENRIGGGGEVVQTNREYMALVNKHVFGFETLEAYEDLIKLLIQLRSPKLSKDFRPTVIYEILEAALPPLTDEDLRHLSDTIEHMDETRQHIEQVDRHIDALGKINAVYSRYNEHRLRHHAWKWEEARQRVTDDEQELENNQQKKLGTEQTLQELIDEKEQADRRTEVLTNQEESLRSHDVWRLEREKNETKDELDKNQRQLQSKEERLTEKKRDERKLQADLDQKEADEQEQEKDIEDALMNLGNDAAEASFFHHEFNARDFDRLGSEAFDTWKKQTTQHVTTLRELEDRLEKLERLKEKRAEKEREYSEIERVRDEKTADEKEWQRTFDEDKQKKLEGIFTWLKDVPWNVGDEVVQETSRRIYSLYEPVTYRDISVPFQAEHEAYTSNLQAEKLQEEHLESLVEKELIETKDELASWKMKRAPVPERPDATSRARETFARGSILPFYEAVEFRGDVDRETRNRIEAALLETGLLDALITEDKTDISHDRIIIPQPKTMAHTLEEYLQADVPDQTVSEKAVYDVLASIEVGEGASSVQTDGSYRLDILKGHAVPQGEAKFIGRSARERYRKEKIEELQEQIQFLEGQVSEHRKRADELIRKMKESSESMERFPNDEDLRVIYQNMTDVRRDIARLLQNMKEKDAERKELSREFRSMNQQLEEDTREFKLERSRESYKEALQVMHRYREELSELELIHQKYIHIRKEQDSLRVRIKERQEETDEVQGEINILEDQIQKRKWTLDAIEEQLRQQGAEEIRRNIERVQVEQREVKEKLGRLQNKIPVEQVNLDQFERRVKNLTRVLQFHTFIREQWRRLFVWEREFGFVEVDDSLEDEELAAELSSGYEEHKRESQLLEQVTKKFHEVNQDLVEYQLQQYPNHLASESFQQEMTNEESLLYKEWENAAWRNFVELNYDGRQVSPMIAEEKQREIREHQSQMLDEQDRELYEEILFKSVGNKLKSRIRRAKQWTEKMNSLMESRNSSSGLKFSIRWKPRTADRDEELDTKELVELLNRKQEIMKEEDFDRMVSHFRSRIDQAKEQMYERGEGQTLLQVLKEVLDYRKWFSFVLSYSRPSEPKRELTNNAFYKFSGGEKAMAMYIPLFAAAYSRYQEASNTAPYIISLDEAFAGVDENNIREMFEIVEELGFDYIMNSQVLWGDYDTVRNLAVSELIRPLNAGFVAVMNYEWNGQVLENREKGADGDG</sequence>
<organism evidence="3 4">
    <name type="scientific">Salimicrobium flavidum</name>
    <dbReference type="NCBI Taxonomy" id="570947"/>
    <lineage>
        <taxon>Bacteria</taxon>
        <taxon>Bacillati</taxon>
        <taxon>Bacillota</taxon>
        <taxon>Bacilli</taxon>
        <taxon>Bacillales</taxon>
        <taxon>Bacillaceae</taxon>
        <taxon>Salimicrobium</taxon>
    </lineage>
</organism>
<evidence type="ECO:0000256" key="2">
    <source>
        <dbReference type="SAM" id="MobiDB-lite"/>
    </source>
</evidence>
<dbReference type="Proteomes" id="UP000187608">
    <property type="component" value="Unassembled WGS sequence"/>
</dbReference>